<dbReference type="InterPro" id="IPR050951">
    <property type="entry name" value="Retrovirus_Pol_polyprotein"/>
</dbReference>
<dbReference type="InterPro" id="IPR043502">
    <property type="entry name" value="DNA/RNA_pol_sf"/>
</dbReference>
<name>A0A8K0KE34_LADFU</name>
<comment type="caution">
    <text evidence="2">The sequence shown here is derived from an EMBL/GenBank/DDBJ whole genome shotgun (WGS) entry which is preliminary data.</text>
</comment>
<dbReference type="Gene3D" id="3.30.70.270">
    <property type="match status" value="1"/>
</dbReference>
<reference evidence="2" key="1">
    <citation type="submission" date="2013-04" db="EMBL/GenBank/DDBJ databases">
        <authorList>
            <person name="Qu J."/>
            <person name="Murali S.C."/>
            <person name="Bandaranaike D."/>
            <person name="Bellair M."/>
            <person name="Blankenburg K."/>
            <person name="Chao H."/>
            <person name="Dinh H."/>
            <person name="Doddapaneni H."/>
            <person name="Downs B."/>
            <person name="Dugan-Rocha S."/>
            <person name="Elkadiri S."/>
            <person name="Gnanaolivu R.D."/>
            <person name="Hernandez B."/>
            <person name="Javaid M."/>
            <person name="Jayaseelan J.C."/>
            <person name="Lee S."/>
            <person name="Li M."/>
            <person name="Ming W."/>
            <person name="Munidasa M."/>
            <person name="Muniz J."/>
            <person name="Nguyen L."/>
            <person name="Ongeri F."/>
            <person name="Osuji N."/>
            <person name="Pu L.-L."/>
            <person name="Puazo M."/>
            <person name="Qu C."/>
            <person name="Quiroz J."/>
            <person name="Raj R."/>
            <person name="Weissenberger G."/>
            <person name="Xin Y."/>
            <person name="Zou X."/>
            <person name="Han Y."/>
            <person name="Richards S."/>
            <person name="Worley K."/>
            <person name="Muzny D."/>
            <person name="Gibbs R."/>
        </authorList>
    </citation>
    <scope>NUCLEOTIDE SEQUENCE</scope>
    <source>
        <strain evidence="2">Sampled in the wild</strain>
    </source>
</reference>
<reference evidence="2" key="2">
    <citation type="submission" date="2017-10" db="EMBL/GenBank/DDBJ databases">
        <title>Ladona fulva Genome sequencing and assembly.</title>
        <authorList>
            <person name="Murali S."/>
            <person name="Richards S."/>
            <person name="Bandaranaike D."/>
            <person name="Bellair M."/>
            <person name="Blankenburg K."/>
            <person name="Chao H."/>
            <person name="Dinh H."/>
            <person name="Doddapaneni H."/>
            <person name="Dugan-Rocha S."/>
            <person name="Elkadiri S."/>
            <person name="Gnanaolivu R."/>
            <person name="Hernandez B."/>
            <person name="Skinner E."/>
            <person name="Javaid M."/>
            <person name="Lee S."/>
            <person name="Li M."/>
            <person name="Ming W."/>
            <person name="Munidasa M."/>
            <person name="Muniz J."/>
            <person name="Nguyen L."/>
            <person name="Hughes D."/>
            <person name="Osuji N."/>
            <person name="Pu L.-L."/>
            <person name="Puazo M."/>
            <person name="Qu C."/>
            <person name="Quiroz J."/>
            <person name="Raj R."/>
            <person name="Weissenberger G."/>
            <person name="Xin Y."/>
            <person name="Zou X."/>
            <person name="Han Y."/>
            <person name="Worley K."/>
            <person name="Muzny D."/>
            <person name="Gibbs R."/>
        </authorList>
    </citation>
    <scope>NUCLEOTIDE SEQUENCE</scope>
    <source>
        <strain evidence="2">Sampled in the wild</strain>
    </source>
</reference>
<keyword evidence="3" id="KW-1185">Reference proteome</keyword>
<feature type="region of interest" description="Disordered" evidence="1">
    <location>
        <begin position="1"/>
        <end position="48"/>
    </location>
</feature>
<dbReference type="AlphaFoldDB" id="A0A8K0KE34"/>
<dbReference type="EMBL" id="KZ308613">
    <property type="protein sequence ID" value="KAG8232361.1"/>
    <property type="molecule type" value="Genomic_DNA"/>
</dbReference>
<evidence type="ECO:0000256" key="1">
    <source>
        <dbReference type="SAM" id="MobiDB-lite"/>
    </source>
</evidence>
<accession>A0A8K0KE34</accession>
<dbReference type="PANTHER" id="PTHR37984">
    <property type="entry name" value="PROTEIN CBG26694"/>
    <property type="match status" value="1"/>
</dbReference>
<proteinExistence type="predicted"/>
<dbReference type="SUPFAM" id="SSF56672">
    <property type="entry name" value="DNA/RNA polymerases"/>
    <property type="match status" value="1"/>
</dbReference>
<protein>
    <submittedName>
        <fullName evidence="2">Uncharacterized protein</fullName>
    </submittedName>
</protein>
<dbReference type="GO" id="GO:0071897">
    <property type="term" value="P:DNA biosynthetic process"/>
    <property type="evidence" value="ECO:0007669"/>
    <property type="project" value="UniProtKB-ARBA"/>
</dbReference>
<organism evidence="2 3">
    <name type="scientific">Ladona fulva</name>
    <name type="common">Scarce chaser dragonfly</name>
    <name type="synonym">Libellula fulva</name>
    <dbReference type="NCBI Taxonomy" id="123851"/>
    <lineage>
        <taxon>Eukaryota</taxon>
        <taxon>Metazoa</taxon>
        <taxon>Ecdysozoa</taxon>
        <taxon>Arthropoda</taxon>
        <taxon>Hexapoda</taxon>
        <taxon>Insecta</taxon>
        <taxon>Pterygota</taxon>
        <taxon>Palaeoptera</taxon>
        <taxon>Odonata</taxon>
        <taxon>Epiprocta</taxon>
        <taxon>Anisoptera</taxon>
        <taxon>Libelluloidea</taxon>
        <taxon>Libellulidae</taxon>
        <taxon>Ladona</taxon>
    </lineage>
</organism>
<dbReference type="InterPro" id="IPR043128">
    <property type="entry name" value="Rev_trsase/Diguanyl_cyclase"/>
</dbReference>
<dbReference type="PANTHER" id="PTHR37984:SF5">
    <property type="entry name" value="PROTEIN NYNRIN-LIKE"/>
    <property type="match status" value="1"/>
</dbReference>
<feature type="compositionally biased region" description="Basic and acidic residues" evidence="1">
    <location>
        <begin position="23"/>
        <end position="39"/>
    </location>
</feature>
<gene>
    <name evidence="2" type="ORF">J437_LFUL008829</name>
</gene>
<sequence>MRGAQHENLQSDDEAQRQRAHPNLRERSVDKEIDAEPDKVATNMDMPQPTNITEVMRLLGIVHYQLKYIDHLSNFTQPLHNLLKVDTEFRWTLIHNQTVEEIK</sequence>
<evidence type="ECO:0000313" key="3">
    <source>
        <dbReference type="Proteomes" id="UP000792457"/>
    </source>
</evidence>
<evidence type="ECO:0000313" key="2">
    <source>
        <dbReference type="EMBL" id="KAG8232361.1"/>
    </source>
</evidence>
<dbReference type="OrthoDB" id="8031008at2759"/>
<dbReference type="Proteomes" id="UP000792457">
    <property type="component" value="Unassembled WGS sequence"/>
</dbReference>